<comment type="similarity">
    <text evidence="5">Belongs to the rhamnose mutarotase family.</text>
</comment>
<dbReference type="RefSeq" id="WP_266131894.1">
    <property type="nucleotide sequence ID" value="NZ_JAPKMY010000019.1"/>
</dbReference>
<reference evidence="7" key="1">
    <citation type="submission" date="2022-11" db="EMBL/GenBank/DDBJ databases">
        <title>Biodiversity and phylogenetic relationships of bacteria.</title>
        <authorList>
            <person name="Machado R.A.R."/>
            <person name="Bhat A."/>
            <person name="Loulou A."/>
            <person name="Kallel S."/>
        </authorList>
    </citation>
    <scope>NUCLEOTIDE SEQUENCE</scope>
    <source>
        <strain evidence="7">A-IN1</strain>
    </source>
</reference>
<dbReference type="Gene3D" id="3.30.70.100">
    <property type="match status" value="1"/>
</dbReference>
<dbReference type="HAMAP" id="MF_01663">
    <property type="entry name" value="L_rham_rotase"/>
    <property type="match status" value="1"/>
</dbReference>
<dbReference type="InterPro" id="IPR011008">
    <property type="entry name" value="Dimeric_a/b-barrel"/>
</dbReference>
<comment type="subcellular location">
    <subcellularLocation>
        <location evidence="5">Cytoplasm</location>
    </subcellularLocation>
</comment>
<accession>A0A9X3E091</accession>
<dbReference type="Proteomes" id="UP001146019">
    <property type="component" value="Unassembled WGS sequence"/>
</dbReference>
<keyword evidence="8" id="KW-1185">Reference proteome</keyword>
<dbReference type="PANTHER" id="PTHR34389">
    <property type="entry name" value="L-RHAMNOSE MUTAROTASE"/>
    <property type="match status" value="1"/>
</dbReference>
<evidence type="ECO:0000256" key="5">
    <source>
        <dbReference type="HAMAP-Rule" id="MF_01663"/>
    </source>
</evidence>
<proteinExistence type="inferred from homology"/>
<protein>
    <recommendedName>
        <fullName evidence="5 6">L-rhamnose mutarotase</fullName>
        <ecNumber evidence="5 6">5.1.3.32</ecNumber>
    </recommendedName>
    <alternativeName>
        <fullName evidence="5">Rhamnose 1-epimerase</fullName>
    </alternativeName>
    <alternativeName>
        <fullName evidence="5">Type-3 mutarotase</fullName>
    </alternativeName>
</protein>
<comment type="function">
    <text evidence="5">Involved in the anomeric conversion of L-rhamnose.</text>
</comment>
<dbReference type="EC" id="5.1.3.32" evidence="5 6"/>
<dbReference type="AlphaFoldDB" id="A0A9X3E091"/>
<organism evidence="7 8">
    <name type="scientific">Acinetobacter nematophilus</name>
    <dbReference type="NCBI Taxonomy" id="2994642"/>
    <lineage>
        <taxon>Bacteria</taxon>
        <taxon>Pseudomonadati</taxon>
        <taxon>Pseudomonadota</taxon>
        <taxon>Gammaproteobacteria</taxon>
        <taxon>Moraxellales</taxon>
        <taxon>Moraxellaceae</taxon>
        <taxon>Acinetobacter</taxon>
    </lineage>
</organism>
<feature type="active site" description="Proton donor" evidence="5">
    <location>
        <position position="22"/>
    </location>
</feature>
<evidence type="ECO:0000256" key="4">
    <source>
        <dbReference type="ARBA" id="ARBA00023308"/>
    </source>
</evidence>
<dbReference type="EMBL" id="JAPKMY010000019">
    <property type="protein sequence ID" value="MCX5470012.1"/>
    <property type="molecule type" value="Genomic_DNA"/>
</dbReference>
<name>A0A9X3E091_9GAMM</name>
<keyword evidence="2 5" id="KW-0413">Isomerase</keyword>
<keyword evidence="1 5" id="KW-0963">Cytoplasm</keyword>
<evidence type="ECO:0000256" key="2">
    <source>
        <dbReference type="ARBA" id="ARBA00023235"/>
    </source>
</evidence>
<feature type="binding site" evidence="5">
    <location>
        <begin position="76"/>
        <end position="77"/>
    </location>
    <ligand>
        <name>substrate</name>
    </ligand>
</feature>
<comment type="caution">
    <text evidence="7">The sequence shown here is derived from an EMBL/GenBank/DDBJ whole genome shotgun (WGS) entry which is preliminary data.</text>
</comment>
<evidence type="ECO:0000256" key="1">
    <source>
        <dbReference type="ARBA" id="ARBA00022490"/>
    </source>
</evidence>
<sequence length="104" mass="12449">MKIIANRMQVNMGQEAEYKRRHDEIWPELSQLLKEHGIHEYRIFLDEETCALFAIFMVENPDRLIDLPSNPIMQKWWAYMKDIMPSNSDFSPVSTELKEVFYLP</sequence>
<comment type="catalytic activity">
    <reaction evidence="5">
        <text>alpha-L-rhamnose = beta-L-rhamnose</text>
        <dbReference type="Rhea" id="RHEA:25584"/>
        <dbReference type="ChEBI" id="CHEBI:27586"/>
        <dbReference type="ChEBI" id="CHEBI:27907"/>
        <dbReference type="EC" id="5.1.3.32"/>
    </reaction>
</comment>
<dbReference type="Pfam" id="PF05336">
    <property type="entry name" value="rhaM"/>
    <property type="match status" value="1"/>
</dbReference>
<dbReference type="GO" id="GO:0019301">
    <property type="term" value="P:rhamnose catabolic process"/>
    <property type="evidence" value="ECO:0007669"/>
    <property type="project" value="UniProtKB-UniRule"/>
</dbReference>
<dbReference type="GO" id="GO:0005737">
    <property type="term" value="C:cytoplasm"/>
    <property type="evidence" value="ECO:0007669"/>
    <property type="project" value="UniProtKB-SubCell"/>
</dbReference>
<dbReference type="InterPro" id="IPR013448">
    <property type="entry name" value="L-rhamnose_mutarotase"/>
</dbReference>
<feature type="binding site" evidence="5">
    <location>
        <position position="41"/>
    </location>
    <ligand>
        <name>substrate</name>
    </ligand>
</feature>
<gene>
    <name evidence="5 7" type="primary">rhaM</name>
    <name evidence="7" type="ORF">OSH00_20040</name>
</gene>
<evidence type="ECO:0000256" key="3">
    <source>
        <dbReference type="ARBA" id="ARBA00023277"/>
    </source>
</evidence>
<feature type="binding site" evidence="5">
    <location>
        <position position="18"/>
    </location>
    <ligand>
        <name>substrate</name>
    </ligand>
</feature>
<keyword evidence="4 5" id="KW-0684">Rhamnose metabolism</keyword>
<dbReference type="NCBIfam" id="TIGR02625">
    <property type="entry name" value="YiiL_rotase"/>
    <property type="match status" value="1"/>
</dbReference>
<keyword evidence="3 5" id="KW-0119">Carbohydrate metabolism</keyword>
<dbReference type="InterPro" id="IPR008000">
    <property type="entry name" value="Rham/fucose_mutarotase"/>
</dbReference>
<evidence type="ECO:0000256" key="6">
    <source>
        <dbReference type="NCBIfam" id="TIGR02625"/>
    </source>
</evidence>
<dbReference type="SUPFAM" id="SSF54909">
    <property type="entry name" value="Dimeric alpha+beta barrel"/>
    <property type="match status" value="1"/>
</dbReference>
<evidence type="ECO:0000313" key="8">
    <source>
        <dbReference type="Proteomes" id="UP001146019"/>
    </source>
</evidence>
<dbReference type="GO" id="GO:0062192">
    <property type="term" value="F:L-rhamnose mutarotase activity"/>
    <property type="evidence" value="ECO:0007669"/>
    <property type="project" value="UniProtKB-UniRule"/>
</dbReference>
<dbReference type="PANTHER" id="PTHR34389:SF2">
    <property type="entry name" value="L-RHAMNOSE MUTAROTASE"/>
    <property type="match status" value="1"/>
</dbReference>
<evidence type="ECO:0000313" key="7">
    <source>
        <dbReference type="EMBL" id="MCX5470012.1"/>
    </source>
</evidence>
<comment type="pathway">
    <text evidence="5">Carbohydrate metabolism; L-rhamnose metabolism.</text>
</comment>
<comment type="subunit">
    <text evidence="5">Homodimer.</text>
</comment>